<dbReference type="SUPFAM" id="SSF52266">
    <property type="entry name" value="SGNH hydrolase"/>
    <property type="match status" value="1"/>
</dbReference>
<gene>
    <name evidence="1" type="ORF">LA5096_03544</name>
</gene>
<sequence length="299" mass="34417">MYADILEATVLNNTRYEKDPNRCLAYHVLDDNRVPLTQEQVAVEWSASGKGEDAHPIRIRRSPIRICASGDSWINVVIEVSRYLGYNKTFFDILECYYQTASSAWPGYTFDDLIEQKPFRVHVDTGVYDYFVFSGGGNELLGGCALSRLLKDRSAVLGSDRAEDYLHMDRLEAVLEKLKKGYVEIAEHVLKQAPRTQLLVQGYDYPVAHSDGPWFGRPFAKRNFRFEADKELINAILTYLVDRFYGFLHDVDSQFPNVTVVDIRNMVRGRWTDEFHPEVEASKDIAGYYRNVIDGYHFV</sequence>
<dbReference type="OrthoDB" id="500593at2"/>
<organism evidence="1 2">
    <name type="scientific">Roseibium album</name>
    <dbReference type="NCBI Taxonomy" id="311410"/>
    <lineage>
        <taxon>Bacteria</taxon>
        <taxon>Pseudomonadati</taxon>
        <taxon>Pseudomonadota</taxon>
        <taxon>Alphaproteobacteria</taxon>
        <taxon>Hyphomicrobiales</taxon>
        <taxon>Stappiaceae</taxon>
        <taxon>Roseibium</taxon>
    </lineage>
</organism>
<dbReference type="InterPro" id="IPR036514">
    <property type="entry name" value="SGNH_hydro_sf"/>
</dbReference>
<keyword evidence="2" id="KW-1185">Reference proteome</keyword>
<dbReference type="RefSeq" id="WP_055111476.1">
    <property type="nucleotide sequence ID" value="NZ_CXWA01000006.1"/>
</dbReference>
<proteinExistence type="predicted"/>
<evidence type="ECO:0000313" key="1">
    <source>
        <dbReference type="EMBL" id="CTQ73142.1"/>
    </source>
</evidence>
<dbReference type="GO" id="GO:0016788">
    <property type="term" value="F:hydrolase activity, acting on ester bonds"/>
    <property type="evidence" value="ECO:0007669"/>
    <property type="project" value="UniProtKB-ARBA"/>
</dbReference>
<protein>
    <submittedName>
        <fullName evidence="1">Uncharacterized protein</fullName>
    </submittedName>
</protein>
<dbReference type="EMBL" id="CXWC01000011">
    <property type="protein sequence ID" value="CTQ73142.1"/>
    <property type="molecule type" value="Genomic_DNA"/>
</dbReference>
<reference evidence="2" key="1">
    <citation type="submission" date="2015-07" db="EMBL/GenBank/DDBJ databases">
        <authorList>
            <person name="Rodrigo-Torres Lidia"/>
            <person name="Arahal R.David."/>
        </authorList>
    </citation>
    <scope>NUCLEOTIDE SEQUENCE [LARGE SCALE GENOMIC DNA]</scope>
    <source>
        <strain evidence="2">CECT 5096</strain>
    </source>
</reference>
<dbReference type="GeneID" id="97670883"/>
<dbReference type="Proteomes" id="UP000049983">
    <property type="component" value="Unassembled WGS sequence"/>
</dbReference>
<evidence type="ECO:0000313" key="2">
    <source>
        <dbReference type="Proteomes" id="UP000049983"/>
    </source>
</evidence>
<name>A0A0M6ZFC0_9HYPH</name>
<dbReference type="Gene3D" id="3.40.50.1110">
    <property type="entry name" value="SGNH hydrolase"/>
    <property type="match status" value="1"/>
</dbReference>
<accession>A0A0M6ZFC0</accession>
<dbReference type="AlphaFoldDB" id="A0A0M6ZFC0"/>